<dbReference type="Gene3D" id="3.40.50.300">
    <property type="entry name" value="P-loop containing nucleotide triphosphate hydrolases"/>
    <property type="match status" value="1"/>
</dbReference>
<dbReference type="Pfam" id="PF09547">
    <property type="entry name" value="SpoIVA_ATPase"/>
    <property type="match status" value="1"/>
</dbReference>
<comment type="function">
    <text evidence="1">ATPase. Has a role at an early stage in the morphogenesis of the spore coat.</text>
</comment>
<keyword evidence="1" id="KW-0547">Nucleotide-binding</keyword>
<dbReference type="AlphaFoldDB" id="A0A926DGF6"/>
<dbReference type="EC" id="3.6.1.-" evidence="1"/>
<reference evidence="5" key="1">
    <citation type="submission" date="2020-08" db="EMBL/GenBank/DDBJ databases">
        <title>Genome public.</title>
        <authorList>
            <person name="Liu C."/>
            <person name="Sun Q."/>
        </authorList>
    </citation>
    <scope>NUCLEOTIDE SEQUENCE</scope>
    <source>
        <strain evidence="5">NSJ-63</strain>
    </source>
</reference>
<dbReference type="RefSeq" id="WP_249279553.1">
    <property type="nucleotide sequence ID" value="NZ_JACRSS010000001.1"/>
</dbReference>
<name>A0A926DGF6_9FIRM</name>
<dbReference type="InterPro" id="IPR014201">
    <property type="entry name" value="Spore_IV_A"/>
</dbReference>
<dbReference type="PIRSF" id="PIRSF007466">
    <property type="entry name" value="SpoIVA"/>
    <property type="match status" value="1"/>
</dbReference>
<keyword evidence="1" id="KW-0749">Sporulation</keyword>
<evidence type="ECO:0000256" key="1">
    <source>
        <dbReference type="PIRNR" id="PIRNR007466"/>
    </source>
</evidence>
<evidence type="ECO:0000259" key="2">
    <source>
        <dbReference type="Pfam" id="PF09547"/>
    </source>
</evidence>
<dbReference type="NCBIfam" id="TIGR02836">
    <property type="entry name" value="spore_IV_A"/>
    <property type="match status" value="1"/>
</dbReference>
<proteinExistence type="predicted"/>
<accession>A0A926DGF6</accession>
<organism evidence="5 6">
    <name type="scientific">Guopingia tenuis</name>
    <dbReference type="NCBI Taxonomy" id="2763656"/>
    <lineage>
        <taxon>Bacteria</taxon>
        <taxon>Bacillati</taxon>
        <taxon>Bacillota</taxon>
        <taxon>Clostridia</taxon>
        <taxon>Christensenellales</taxon>
        <taxon>Christensenellaceae</taxon>
        <taxon>Guopingia</taxon>
    </lineage>
</organism>
<dbReference type="GO" id="GO:0005737">
    <property type="term" value="C:cytoplasm"/>
    <property type="evidence" value="ECO:0007669"/>
    <property type="project" value="UniProtKB-SubCell"/>
</dbReference>
<dbReference type="SUPFAM" id="SSF52540">
    <property type="entry name" value="P-loop containing nucleoside triphosphate hydrolases"/>
    <property type="match status" value="1"/>
</dbReference>
<protein>
    <recommendedName>
        <fullName evidence="1">Stage IV sporulation protein A</fullName>
        <ecNumber evidence="1">3.6.1.-</ecNumber>
    </recommendedName>
    <alternativeName>
        <fullName evidence="1">Coat morphogenetic protein SpoIVA</fullName>
    </alternativeName>
</protein>
<dbReference type="Proteomes" id="UP000617951">
    <property type="component" value="Unassembled WGS sequence"/>
</dbReference>
<keyword evidence="6" id="KW-1185">Reference proteome</keyword>
<sequence>MEAYDVYKDISERTNGSIFVAVVGPVRTGKSTLISKMMDSLVLPNIEDPHEKQRVIDEMPQSGAGKTIMTTQPKFVPNEAVEINIDDKAKMKIRMVDCVGYLVEGAIGQNENEAPRMVRTPWFDYDIPFEQAAEIGTRKVIDEHATVGIVMMADESVAGIPRSNYAKAEERVVEELKANGKPFVIVLNSAHPESQEAQNLRDSLQEKYQAPVLLLNAMEFTKENMNALLSDLLYEFPIKQVDLNISSWLCALDKDHWLLSDVLEKVNTGTEDVRVMRDFAKITDTFDDLDYVKRVSIDEINMGEGTIRVGIDLQDALFYKVLGEECGCEIRDDSHLVSIMKDLVVAKREYDRLESAMQSVKSTGYGIVSPMMDELSLEEPELVQQGNKFGVRLKGSAPSLHIIRVDVETEVSPIVGTEMQSKELIDYLMAEFKTDPTQIWSTDIFGKSLSDIVKEGLSGKITNIPEDAREKIQETLQRMVNEGDGGMLCILL</sequence>
<dbReference type="InterPro" id="IPR046842">
    <property type="entry name" value="SpoIVA_ATPase"/>
</dbReference>
<dbReference type="InterPro" id="IPR046841">
    <property type="entry name" value="SpoIVA_middle"/>
</dbReference>
<feature type="domain" description="Stage IV sporulation protein A middle" evidence="3">
    <location>
        <begin position="238"/>
        <end position="416"/>
    </location>
</feature>
<dbReference type="Pfam" id="PF20438">
    <property type="entry name" value="SpoIVA_middle"/>
    <property type="match status" value="1"/>
</dbReference>
<dbReference type="Pfam" id="PF20439">
    <property type="entry name" value="SpoIVA_C"/>
    <property type="match status" value="1"/>
</dbReference>
<evidence type="ECO:0000313" key="5">
    <source>
        <dbReference type="EMBL" id="MBC8537673.1"/>
    </source>
</evidence>
<feature type="domain" description="Sporulation stage IV protein A C-terminal" evidence="4">
    <location>
        <begin position="417"/>
        <end position="492"/>
    </location>
</feature>
<dbReference type="GO" id="GO:0016887">
    <property type="term" value="F:ATP hydrolysis activity"/>
    <property type="evidence" value="ECO:0007669"/>
    <property type="project" value="InterPro"/>
</dbReference>
<dbReference type="InterPro" id="IPR046840">
    <property type="entry name" value="SpoIVA_C"/>
</dbReference>
<comment type="caution">
    <text evidence="5">The sequence shown here is derived from an EMBL/GenBank/DDBJ whole genome shotgun (WGS) entry which is preliminary data.</text>
</comment>
<dbReference type="GO" id="GO:0030435">
    <property type="term" value="P:sporulation resulting in formation of a cellular spore"/>
    <property type="evidence" value="ECO:0007669"/>
    <property type="project" value="UniProtKB-KW"/>
</dbReference>
<comment type="subcellular location">
    <subcellularLocation>
        <location evidence="1">Cytoplasm</location>
    </subcellularLocation>
</comment>
<feature type="domain" description="Stage IV sporulation protein A ATPase" evidence="2">
    <location>
        <begin position="1"/>
        <end position="237"/>
    </location>
</feature>
<dbReference type="InterPro" id="IPR027417">
    <property type="entry name" value="P-loop_NTPase"/>
</dbReference>
<dbReference type="GO" id="GO:0005524">
    <property type="term" value="F:ATP binding"/>
    <property type="evidence" value="ECO:0007669"/>
    <property type="project" value="UniProtKB-KW"/>
</dbReference>
<keyword evidence="1" id="KW-0378">Hydrolase</keyword>
<keyword evidence="1" id="KW-0067">ATP-binding</keyword>
<dbReference type="EMBL" id="JACRSS010000001">
    <property type="protein sequence ID" value="MBC8537673.1"/>
    <property type="molecule type" value="Genomic_DNA"/>
</dbReference>
<keyword evidence="1" id="KW-0963">Cytoplasm</keyword>
<gene>
    <name evidence="5" type="primary">spoIVA</name>
    <name evidence="5" type="ORF">H8693_01850</name>
</gene>
<comment type="catalytic activity">
    <reaction evidence="1">
        <text>ATP + H2O = ADP + phosphate + H(+)</text>
        <dbReference type="Rhea" id="RHEA:13065"/>
        <dbReference type="ChEBI" id="CHEBI:15377"/>
        <dbReference type="ChEBI" id="CHEBI:15378"/>
        <dbReference type="ChEBI" id="CHEBI:30616"/>
        <dbReference type="ChEBI" id="CHEBI:43474"/>
        <dbReference type="ChEBI" id="CHEBI:456216"/>
    </reaction>
</comment>
<evidence type="ECO:0000259" key="3">
    <source>
        <dbReference type="Pfam" id="PF20438"/>
    </source>
</evidence>
<evidence type="ECO:0000259" key="4">
    <source>
        <dbReference type="Pfam" id="PF20439"/>
    </source>
</evidence>
<evidence type="ECO:0000313" key="6">
    <source>
        <dbReference type="Proteomes" id="UP000617951"/>
    </source>
</evidence>